<dbReference type="InterPro" id="IPR036010">
    <property type="entry name" value="2Fe-2S_ferredoxin-like_sf"/>
</dbReference>
<protein>
    <submittedName>
        <fullName evidence="2">(2Fe-2S)-binding protein</fullName>
    </submittedName>
</protein>
<evidence type="ECO:0000313" key="2">
    <source>
        <dbReference type="EMBL" id="RUQ68160.1"/>
    </source>
</evidence>
<dbReference type="InterPro" id="IPR042204">
    <property type="entry name" value="2Fe-2S-bd_N"/>
</dbReference>
<reference evidence="2 3" key="1">
    <citation type="submission" date="2018-12" db="EMBL/GenBank/DDBJ databases">
        <authorList>
            <person name="Yang Y."/>
        </authorList>
    </citation>
    <scope>NUCLEOTIDE SEQUENCE [LARGE SCALE GENOMIC DNA]</scope>
    <source>
        <strain evidence="2 3">GSF71</strain>
    </source>
</reference>
<dbReference type="EMBL" id="RZIJ01000015">
    <property type="protein sequence ID" value="RUQ68160.1"/>
    <property type="molecule type" value="Genomic_DNA"/>
</dbReference>
<evidence type="ECO:0000313" key="3">
    <source>
        <dbReference type="Proteomes" id="UP000280346"/>
    </source>
</evidence>
<organism evidence="2 3">
    <name type="scientific">Azospirillum doebereinerae</name>
    <dbReference type="NCBI Taxonomy" id="92933"/>
    <lineage>
        <taxon>Bacteria</taxon>
        <taxon>Pseudomonadati</taxon>
        <taxon>Pseudomonadota</taxon>
        <taxon>Alphaproteobacteria</taxon>
        <taxon>Rhodospirillales</taxon>
        <taxon>Azospirillaceae</taxon>
        <taxon>Azospirillum</taxon>
    </lineage>
</organism>
<dbReference type="Proteomes" id="UP000280346">
    <property type="component" value="Unassembled WGS sequence"/>
</dbReference>
<dbReference type="AlphaFoldDB" id="A0A3S0X9U4"/>
<proteinExistence type="predicted"/>
<sequence length="106" mass="11694">MALLQRVAEQGRRVVRFTLDGIPVEALEGDTVLTAMLTNGDRLRRSEFADTPRAGFCLMGACQDCWVRTEEGERLRSCGTFIEDGMRLVSRGEWDQGGPGQGEAES</sequence>
<dbReference type="OrthoDB" id="573392at2"/>
<evidence type="ECO:0000256" key="1">
    <source>
        <dbReference type="ARBA" id="ARBA00023002"/>
    </source>
</evidence>
<dbReference type="Gene3D" id="3.10.20.440">
    <property type="entry name" value="2Fe-2S iron-sulphur cluster binding domain, sarcosine oxidase, alpha subunit, N-terminal domain"/>
    <property type="match status" value="1"/>
</dbReference>
<dbReference type="GO" id="GO:0051536">
    <property type="term" value="F:iron-sulfur cluster binding"/>
    <property type="evidence" value="ECO:0007669"/>
    <property type="project" value="InterPro"/>
</dbReference>
<gene>
    <name evidence="2" type="ORF">EJ913_18835</name>
</gene>
<dbReference type="GO" id="GO:0016491">
    <property type="term" value="F:oxidoreductase activity"/>
    <property type="evidence" value="ECO:0007669"/>
    <property type="project" value="UniProtKB-KW"/>
</dbReference>
<dbReference type="Pfam" id="PF13510">
    <property type="entry name" value="Fer2_4"/>
    <property type="match status" value="1"/>
</dbReference>
<comment type="caution">
    <text evidence="2">The sequence shown here is derived from an EMBL/GenBank/DDBJ whole genome shotgun (WGS) entry which is preliminary data.</text>
</comment>
<dbReference type="SUPFAM" id="SSF54292">
    <property type="entry name" value="2Fe-2S ferredoxin-like"/>
    <property type="match status" value="1"/>
</dbReference>
<name>A0A3S0X9U4_9PROT</name>
<dbReference type="RefSeq" id="WP_127000665.1">
    <property type="nucleotide sequence ID" value="NZ_JBNPXW010000013.1"/>
</dbReference>
<keyword evidence="3" id="KW-1185">Reference proteome</keyword>
<keyword evidence="1" id="KW-0560">Oxidoreductase</keyword>
<accession>A0A3S0X9U4</accession>